<sequence length="143" mass="15967">MDVPAGDIARQIRRAYNRLGYPPSGAEAAEYGPHNRSTLDHRHDTDTSWNDVLIAAGVPTAREVILTDLRARYADRYEWDGDRIRVKSYEIEDATGISAQRVGRVLTAIAEGDCPQPDDLTIERDQTARHWMWIVCDGGGESA</sequence>
<gene>
    <name evidence="1" type="ORF">C450_09097</name>
</gene>
<accession>M0N6G3</accession>
<organism evidence="1 2">
    <name type="scientific">Halococcus salifodinae DSM 8989</name>
    <dbReference type="NCBI Taxonomy" id="1227456"/>
    <lineage>
        <taxon>Archaea</taxon>
        <taxon>Methanobacteriati</taxon>
        <taxon>Methanobacteriota</taxon>
        <taxon>Stenosarchaea group</taxon>
        <taxon>Halobacteria</taxon>
        <taxon>Halobacteriales</taxon>
        <taxon>Halococcaceae</taxon>
        <taxon>Halococcus</taxon>
    </lineage>
</organism>
<comment type="caution">
    <text evidence="1">The sequence shown here is derived from an EMBL/GenBank/DDBJ whole genome shotgun (WGS) entry which is preliminary data.</text>
</comment>
<dbReference type="OrthoDB" id="11472at2157"/>
<dbReference type="EMBL" id="AOME01000051">
    <property type="protein sequence ID" value="EMA53456.1"/>
    <property type="molecule type" value="Genomic_DNA"/>
</dbReference>
<name>M0N6G3_9EURY</name>
<dbReference type="Proteomes" id="UP000011625">
    <property type="component" value="Unassembled WGS sequence"/>
</dbReference>
<evidence type="ECO:0000313" key="2">
    <source>
        <dbReference type="Proteomes" id="UP000011625"/>
    </source>
</evidence>
<keyword evidence="2" id="KW-1185">Reference proteome</keyword>
<dbReference type="PATRIC" id="fig|1227456.3.peg.1839"/>
<protein>
    <submittedName>
        <fullName evidence="1">Uncharacterized protein</fullName>
    </submittedName>
</protein>
<reference evidence="1 2" key="1">
    <citation type="journal article" date="2014" name="PLoS Genet.">
        <title>Phylogenetically driven sequencing of extremely halophilic archaea reveals strategies for static and dynamic osmo-response.</title>
        <authorList>
            <person name="Becker E.A."/>
            <person name="Seitzer P.M."/>
            <person name="Tritt A."/>
            <person name="Larsen D."/>
            <person name="Krusor M."/>
            <person name="Yao A.I."/>
            <person name="Wu D."/>
            <person name="Madern D."/>
            <person name="Eisen J.A."/>
            <person name="Darling A.E."/>
            <person name="Facciotti M.T."/>
        </authorList>
    </citation>
    <scope>NUCLEOTIDE SEQUENCE [LARGE SCALE GENOMIC DNA]</scope>
    <source>
        <strain evidence="1 2">DSM 8989</strain>
    </source>
</reference>
<evidence type="ECO:0000313" key="1">
    <source>
        <dbReference type="EMBL" id="EMA53456.1"/>
    </source>
</evidence>
<dbReference type="AlphaFoldDB" id="M0N6G3"/>
<proteinExistence type="predicted"/>